<evidence type="ECO:0000256" key="13">
    <source>
        <dbReference type="ARBA" id="ARBA00022840"/>
    </source>
</evidence>
<dbReference type="InterPro" id="IPR001206">
    <property type="entry name" value="Diacylglycerol_kinase_cat_dom"/>
</dbReference>
<dbReference type="GeneTree" id="ENSGT00940000157144"/>
<reference evidence="24" key="1">
    <citation type="submission" date="2021-04" db="EMBL/GenBank/DDBJ databases">
        <authorList>
            <consortium name="Wellcome Sanger Institute Data Sharing"/>
        </authorList>
    </citation>
    <scope>NUCLEOTIDE SEQUENCE [LARGE SCALE GENOMIC DNA]</scope>
</reference>
<keyword evidence="5 20" id="KW-0808">Transferase</keyword>
<name>A0A3Q1JV93_ANATE</name>
<dbReference type="PANTHER" id="PTHR11255">
    <property type="entry name" value="DIACYLGLYCEROL KINASE"/>
    <property type="match status" value="1"/>
</dbReference>
<comment type="catalytic activity">
    <reaction evidence="15">
        <text>1,2-di-(9Z-octadecenoyl)-sn-glycerol + ATP = 1,2-di-(9Z-octadecenoyl)-sn-glycero-3-phosphate + ADP + H(+)</text>
        <dbReference type="Rhea" id="RHEA:40327"/>
        <dbReference type="ChEBI" id="CHEBI:15378"/>
        <dbReference type="ChEBI" id="CHEBI:30616"/>
        <dbReference type="ChEBI" id="CHEBI:52333"/>
        <dbReference type="ChEBI" id="CHEBI:74546"/>
        <dbReference type="ChEBI" id="CHEBI:456216"/>
    </reaction>
    <physiologicalReaction direction="left-to-right" evidence="15">
        <dbReference type="Rhea" id="RHEA:40328"/>
    </physiologicalReaction>
</comment>
<keyword evidence="7" id="KW-0677">Repeat</keyword>
<keyword evidence="12" id="KW-0106">Calcium</keyword>
<evidence type="ECO:0000256" key="5">
    <source>
        <dbReference type="ARBA" id="ARBA00022679"/>
    </source>
</evidence>
<dbReference type="InterPro" id="IPR002219">
    <property type="entry name" value="PKC_DAG/PE"/>
</dbReference>
<evidence type="ECO:0000256" key="3">
    <source>
        <dbReference type="ARBA" id="ARBA00009280"/>
    </source>
</evidence>
<dbReference type="Gene3D" id="1.10.238.110">
    <property type="entry name" value="Diacylglycerol kinase alpha"/>
    <property type="match status" value="1"/>
</dbReference>
<evidence type="ECO:0000256" key="11">
    <source>
        <dbReference type="ARBA" id="ARBA00022833"/>
    </source>
</evidence>
<dbReference type="STRING" id="64144.ENSATEP00000035593"/>
<dbReference type="CDD" id="cd00051">
    <property type="entry name" value="EFh"/>
    <property type="match status" value="1"/>
</dbReference>
<evidence type="ECO:0000256" key="20">
    <source>
        <dbReference type="RuleBase" id="RU361128"/>
    </source>
</evidence>
<dbReference type="GO" id="GO:0005737">
    <property type="term" value="C:cytoplasm"/>
    <property type="evidence" value="ECO:0007669"/>
    <property type="project" value="UniProtKB-SubCell"/>
</dbReference>
<keyword evidence="8 20" id="KW-0547">Nucleotide-binding</keyword>
<evidence type="ECO:0000256" key="14">
    <source>
        <dbReference type="ARBA" id="ARBA00023098"/>
    </source>
</evidence>
<dbReference type="Proteomes" id="UP000265040">
    <property type="component" value="Chromosome 5"/>
</dbReference>
<dbReference type="Gene3D" id="2.60.200.40">
    <property type="match status" value="1"/>
</dbReference>
<dbReference type="GO" id="GO:0007200">
    <property type="term" value="P:phospholipase C-activating G protein-coupled receptor signaling pathway"/>
    <property type="evidence" value="ECO:0007669"/>
    <property type="project" value="InterPro"/>
</dbReference>
<evidence type="ECO:0000256" key="2">
    <source>
        <dbReference type="ARBA" id="ARBA00005175"/>
    </source>
</evidence>
<evidence type="ECO:0000256" key="10">
    <source>
        <dbReference type="ARBA" id="ARBA00022777"/>
    </source>
</evidence>
<evidence type="ECO:0000256" key="12">
    <source>
        <dbReference type="ARBA" id="ARBA00022837"/>
    </source>
</evidence>
<keyword evidence="10 20" id="KW-0418">Kinase</keyword>
<dbReference type="Pfam" id="PF00781">
    <property type="entry name" value="DAGK_cat"/>
    <property type="match status" value="1"/>
</dbReference>
<dbReference type="PROSITE" id="PS00018">
    <property type="entry name" value="EF_HAND_1"/>
    <property type="match status" value="2"/>
</dbReference>
<evidence type="ECO:0000256" key="1">
    <source>
        <dbReference type="ARBA" id="ARBA00004496"/>
    </source>
</evidence>
<evidence type="ECO:0000256" key="15">
    <source>
        <dbReference type="ARBA" id="ARBA00023371"/>
    </source>
</evidence>
<dbReference type="GO" id="GO:0004143">
    <property type="term" value="F:ATP-dependent diacylglycerol kinase activity"/>
    <property type="evidence" value="ECO:0007669"/>
    <property type="project" value="UniProtKB-EC"/>
</dbReference>
<dbReference type="Gene3D" id="1.10.238.10">
    <property type="entry name" value="EF-hand"/>
    <property type="match status" value="1"/>
</dbReference>
<keyword evidence="13 20" id="KW-0067">ATP-binding</keyword>
<proteinExistence type="inferred from homology"/>
<evidence type="ECO:0000256" key="18">
    <source>
        <dbReference type="ARBA" id="ARBA00023411"/>
    </source>
</evidence>
<dbReference type="PROSITE" id="PS50222">
    <property type="entry name" value="EF_HAND_2"/>
    <property type="match status" value="2"/>
</dbReference>
<comment type="pathway">
    <text evidence="19">Glycerolipid metabolism.</text>
</comment>
<dbReference type="InterPro" id="IPR038199">
    <property type="entry name" value="DGK_typeI_N_sf"/>
</dbReference>
<dbReference type="PROSITE" id="PS50146">
    <property type="entry name" value="DAGK"/>
    <property type="match status" value="1"/>
</dbReference>
<dbReference type="InterPro" id="IPR011992">
    <property type="entry name" value="EF-hand-dom_pair"/>
</dbReference>
<dbReference type="FunFam" id="1.10.238.10:FF:000017">
    <property type="entry name" value="Diacylglycerol kinase"/>
    <property type="match status" value="1"/>
</dbReference>
<dbReference type="SUPFAM" id="SSF47473">
    <property type="entry name" value="EF-hand"/>
    <property type="match status" value="2"/>
</dbReference>
<dbReference type="GO" id="GO:0005886">
    <property type="term" value="C:plasma membrane"/>
    <property type="evidence" value="ECO:0007669"/>
    <property type="project" value="TreeGrafter"/>
</dbReference>
<dbReference type="UniPathway" id="UPA00230"/>
<keyword evidence="11" id="KW-0862">Zinc</keyword>
<feature type="domain" description="Phorbol-ester/DAG-type" evidence="21">
    <location>
        <begin position="211"/>
        <end position="242"/>
    </location>
</feature>
<evidence type="ECO:0000313" key="25">
    <source>
        <dbReference type="Proteomes" id="UP000265040"/>
    </source>
</evidence>
<dbReference type="InterPro" id="IPR016064">
    <property type="entry name" value="NAD/diacylglycerol_kinase_sf"/>
</dbReference>
<dbReference type="GO" id="GO:0008270">
    <property type="term" value="F:zinc ion binding"/>
    <property type="evidence" value="ECO:0007669"/>
    <property type="project" value="UniProtKB-KW"/>
</dbReference>
<dbReference type="SMART" id="SM00054">
    <property type="entry name" value="EFh"/>
    <property type="match status" value="2"/>
</dbReference>
<dbReference type="InterPro" id="IPR017438">
    <property type="entry name" value="ATP-NAD_kinase_N"/>
</dbReference>
<dbReference type="GO" id="GO:0046486">
    <property type="term" value="P:glycerolipid metabolic process"/>
    <property type="evidence" value="ECO:0007669"/>
    <property type="project" value="UniProtKB-UniPathway"/>
</dbReference>
<evidence type="ECO:0000256" key="16">
    <source>
        <dbReference type="ARBA" id="ARBA00023395"/>
    </source>
</evidence>
<dbReference type="InterPro" id="IPR000756">
    <property type="entry name" value="Diacylglycerol_kin_accessory"/>
</dbReference>
<dbReference type="PROSITE" id="PS00479">
    <property type="entry name" value="ZF_DAG_PE_1"/>
    <property type="match status" value="1"/>
</dbReference>
<dbReference type="SMART" id="SM00045">
    <property type="entry name" value="DAGKa"/>
    <property type="match status" value="1"/>
</dbReference>
<comment type="catalytic activity">
    <reaction evidence="18">
        <text>a 1,2-diacyl-sn-glycerol + ATP = a 1,2-diacyl-sn-glycero-3-phosphate + ADP + H(+)</text>
        <dbReference type="Rhea" id="RHEA:10272"/>
        <dbReference type="ChEBI" id="CHEBI:15378"/>
        <dbReference type="ChEBI" id="CHEBI:17815"/>
        <dbReference type="ChEBI" id="CHEBI:30616"/>
        <dbReference type="ChEBI" id="CHEBI:58608"/>
        <dbReference type="ChEBI" id="CHEBI:456216"/>
        <dbReference type="EC" id="2.7.1.107"/>
    </reaction>
    <physiologicalReaction direction="left-to-right" evidence="18">
        <dbReference type="Rhea" id="RHEA:10273"/>
    </physiologicalReaction>
</comment>
<dbReference type="FunFam" id="3.40.50.10330:FF:000003">
    <property type="entry name" value="Diacylglycerol kinase"/>
    <property type="match status" value="1"/>
</dbReference>
<dbReference type="SMART" id="SM00109">
    <property type="entry name" value="C1"/>
    <property type="match status" value="2"/>
</dbReference>
<evidence type="ECO:0000256" key="6">
    <source>
        <dbReference type="ARBA" id="ARBA00022723"/>
    </source>
</evidence>
<dbReference type="SUPFAM" id="SSF57889">
    <property type="entry name" value="Cysteine-rich domain"/>
    <property type="match status" value="2"/>
</dbReference>
<comment type="pathway">
    <text evidence="2">Lipid metabolism; glycerolipid metabolism.</text>
</comment>
<dbReference type="AlphaFoldDB" id="A0A3Q1JV93"/>
<keyword evidence="9" id="KW-0863">Zinc-finger</keyword>
<keyword evidence="14" id="KW-0443">Lipid metabolism</keyword>
<keyword evidence="25" id="KW-1185">Reference proteome</keyword>
<evidence type="ECO:0000256" key="19">
    <source>
        <dbReference type="ARBA" id="ARBA00060536"/>
    </source>
</evidence>
<evidence type="ECO:0000256" key="7">
    <source>
        <dbReference type="ARBA" id="ARBA00022737"/>
    </source>
</evidence>
<protein>
    <recommendedName>
        <fullName evidence="20">Diacylglycerol kinase</fullName>
        <shortName evidence="20">DAG kinase</shortName>
        <ecNumber evidence="20">2.7.1.107</ecNumber>
    </recommendedName>
</protein>
<dbReference type="InterPro" id="IPR037607">
    <property type="entry name" value="DGK"/>
</dbReference>
<comment type="subcellular location">
    <subcellularLocation>
        <location evidence="1">Cytoplasm</location>
    </subcellularLocation>
</comment>
<evidence type="ECO:0000256" key="4">
    <source>
        <dbReference type="ARBA" id="ARBA00022490"/>
    </source>
</evidence>
<feature type="domain" description="Phorbol-ester/DAG-type" evidence="21">
    <location>
        <begin position="264"/>
        <end position="311"/>
    </location>
</feature>
<dbReference type="Gene3D" id="3.40.50.10330">
    <property type="entry name" value="Probable inorganic polyphosphate/atp-NAD kinase, domain 1"/>
    <property type="match status" value="1"/>
</dbReference>
<evidence type="ECO:0000256" key="17">
    <source>
        <dbReference type="ARBA" id="ARBA00023400"/>
    </source>
</evidence>
<dbReference type="Gene3D" id="3.30.60.20">
    <property type="match status" value="2"/>
</dbReference>
<sequence length="728" mass="81687">MASSDDTEASLTPVDFIQLQHYMEYSTLRVKDVIKEFQPRGRLAQHSFGECVDAAGFCVFLKTYLEVDDFPTDFCQRLFHYFQHVEQDGTTKSSLPKGGGVFLRDVSCYFSVLEDGQPRDKLEFTFKLYDKDGNGLLDSSEVDRIITQMMRAADYLGWDVTELRPVLKDMMTAIDADDSGTVTLEEWVKGGMNNVPLLVLLGLKMIDRDGQHIWRMKHFNRPTYCSVCQSMLLGLGKQGLCCTCKTALVEENPFFCFSLSQIAAHDWIRADCNSTKCQVCHRKIKTLAGRRCVWCQEMRHDECLFSGLSSCDCGPLRDHILPPWAIYLPNTLDPNNLSCIFLQIVPIPGVHPLLVFVNPKSGGKQGERVLRKFQYLLNPRQVYNLSNGGPGPGIHFFRNLREYRILVCGGDGTVGWLLEAIDKADLQVHPPVAVLPLGTGNDLARCLRWGGGYEGSDLREILKEIEASELVPMDRWSIQVIPEDPREAGDPVPYEIINNYFSVGVDASIAHRFHSMREKHPQRFNSRTKNKLWYFEFATSETLSASCKKLKDCLTIECCGRHLDLSSMSLEAIAVLNIPSIHGGSNLWGESKKSDGVPEVENSEVITDPELLKAISQDMSDKRLEVVGLEGVIEMGQIYTGLKSAGHRLAQTSQITIRTIKALPMQIDGEPWMQPPCTIHITHKNQANMLMAAPTKHHSSLQSITADCPVHTLSLSINVYVFCTKSLI</sequence>
<dbReference type="PROSITE" id="PS50081">
    <property type="entry name" value="ZF_DAG_PE_2"/>
    <property type="match status" value="2"/>
</dbReference>
<dbReference type="InterPro" id="IPR002048">
    <property type="entry name" value="EF_hand_dom"/>
</dbReference>
<evidence type="ECO:0000313" key="24">
    <source>
        <dbReference type="Ensembl" id="ENSATEP00000035593.3"/>
    </source>
</evidence>
<dbReference type="PANTHER" id="PTHR11255:SF38">
    <property type="entry name" value="DIACYLGLYCEROL KINASE ALPHA"/>
    <property type="match status" value="1"/>
</dbReference>
<reference evidence="24" key="2">
    <citation type="submission" date="2025-08" db="UniProtKB">
        <authorList>
            <consortium name="Ensembl"/>
        </authorList>
    </citation>
    <scope>IDENTIFICATION</scope>
</reference>
<dbReference type="EC" id="2.7.1.107" evidence="20"/>
<dbReference type="FunFam" id="2.60.200.40:FF:000003">
    <property type="entry name" value="Diacylglycerol kinase"/>
    <property type="match status" value="1"/>
</dbReference>
<dbReference type="Ensembl" id="ENSATET00000036103.3">
    <property type="protein sequence ID" value="ENSATEP00000035593.3"/>
    <property type="gene ID" value="ENSATEG00000024456.3"/>
</dbReference>
<comment type="catalytic activity">
    <reaction evidence="16">
        <text>1,2-didecanoyl-sn-glycerol + ATP = 1,2-didecanoyl-sn-glycero-3-phosphate + ADP + H(+)</text>
        <dbReference type="Rhea" id="RHEA:43428"/>
        <dbReference type="ChEBI" id="CHEBI:15378"/>
        <dbReference type="ChEBI" id="CHEBI:18155"/>
        <dbReference type="ChEBI" id="CHEBI:30616"/>
        <dbReference type="ChEBI" id="CHEBI:78227"/>
        <dbReference type="ChEBI" id="CHEBI:456216"/>
    </reaction>
    <physiologicalReaction direction="left-to-right" evidence="16">
        <dbReference type="Rhea" id="RHEA:43429"/>
    </physiologicalReaction>
</comment>
<keyword evidence="4" id="KW-0963">Cytoplasm</keyword>
<accession>A0A3Q1JV93</accession>
<feature type="domain" description="EF-hand" evidence="23">
    <location>
        <begin position="162"/>
        <end position="197"/>
    </location>
</feature>
<dbReference type="SUPFAM" id="SSF111331">
    <property type="entry name" value="NAD kinase/diacylglycerol kinase-like"/>
    <property type="match status" value="1"/>
</dbReference>
<evidence type="ECO:0000256" key="9">
    <source>
        <dbReference type="ARBA" id="ARBA00022771"/>
    </source>
</evidence>
<dbReference type="InterPro" id="IPR046349">
    <property type="entry name" value="C1-like_sf"/>
</dbReference>
<evidence type="ECO:0000259" key="21">
    <source>
        <dbReference type="PROSITE" id="PS50081"/>
    </source>
</evidence>
<dbReference type="GO" id="GO:0005524">
    <property type="term" value="F:ATP binding"/>
    <property type="evidence" value="ECO:0007669"/>
    <property type="project" value="UniProtKB-KW"/>
</dbReference>
<dbReference type="InterPro" id="IPR018247">
    <property type="entry name" value="EF_Hand_1_Ca_BS"/>
</dbReference>
<evidence type="ECO:0000259" key="22">
    <source>
        <dbReference type="PROSITE" id="PS50146"/>
    </source>
</evidence>
<dbReference type="SMART" id="SM00046">
    <property type="entry name" value="DAGKc"/>
    <property type="match status" value="1"/>
</dbReference>
<keyword evidence="6" id="KW-0479">Metal-binding</keyword>
<feature type="domain" description="EF-hand" evidence="23">
    <location>
        <begin position="117"/>
        <end position="152"/>
    </location>
</feature>
<feature type="domain" description="DAGKc" evidence="22">
    <location>
        <begin position="348"/>
        <end position="482"/>
    </location>
</feature>
<evidence type="ECO:0000259" key="23">
    <source>
        <dbReference type="PROSITE" id="PS50222"/>
    </source>
</evidence>
<reference evidence="24" key="3">
    <citation type="submission" date="2025-09" db="UniProtKB">
        <authorList>
            <consortium name="Ensembl"/>
        </authorList>
    </citation>
    <scope>IDENTIFICATION</scope>
</reference>
<dbReference type="InterPro" id="IPR029477">
    <property type="entry name" value="DAG_kinase_typeI_N"/>
</dbReference>
<organism evidence="24 25">
    <name type="scientific">Anabas testudineus</name>
    <name type="common">Climbing perch</name>
    <name type="synonym">Anthias testudineus</name>
    <dbReference type="NCBI Taxonomy" id="64144"/>
    <lineage>
        <taxon>Eukaryota</taxon>
        <taxon>Metazoa</taxon>
        <taxon>Chordata</taxon>
        <taxon>Craniata</taxon>
        <taxon>Vertebrata</taxon>
        <taxon>Euteleostomi</taxon>
        <taxon>Actinopterygii</taxon>
        <taxon>Neopterygii</taxon>
        <taxon>Teleostei</taxon>
        <taxon>Neoteleostei</taxon>
        <taxon>Acanthomorphata</taxon>
        <taxon>Anabantaria</taxon>
        <taxon>Anabantiformes</taxon>
        <taxon>Anabantoidei</taxon>
        <taxon>Anabantidae</taxon>
        <taxon>Anabas</taxon>
    </lineage>
</organism>
<comment type="catalytic activity">
    <reaction evidence="17">
        <text>1-octadecanoyl-2-(5Z,8Z,11Z,14Z-eicosatetraenoyl)-sn-glycerol + ATP = 1-octadecanoyl-2-(5Z,8Z,11Z,14Z-eicosatetraenoyl)-sn-glycero-3-phosphate + ADP + H(+)</text>
        <dbReference type="Rhea" id="RHEA:40323"/>
        <dbReference type="ChEBI" id="CHEBI:15378"/>
        <dbReference type="ChEBI" id="CHEBI:30616"/>
        <dbReference type="ChEBI" id="CHEBI:75728"/>
        <dbReference type="ChEBI" id="CHEBI:77091"/>
        <dbReference type="ChEBI" id="CHEBI:456216"/>
    </reaction>
    <physiologicalReaction direction="left-to-right" evidence="17">
        <dbReference type="Rhea" id="RHEA:40324"/>
    </physiologicalReaction>
</comment>
<dbReference type="GO" id="GO:0005509">
    <property type="term" value="F:calcium ion binding"/>
    <property type="evidence" value="ECO:0007669"/>
    <property type="project" value="InterPro"/>
</dbReference>
<dbReference type="Pfam" id="PF14513">
    <property type="entry name" value="DAG_kinase_N"/>
    <property type="match status" value="1"/>
</dbReference>
<evidence type="ECO:0000256" key="8">
    <source>
        <dbReference type="ARBA" id="ARBA00022741"/>
    </source>
</evidence>
<comment type="similarity">
    <text evidence="3 20">Belongs to the eukaryotic diacylglycerol kinase family.</text>
</comment>
<dbReference type="Pfam" id="PF00609">
    <property type="entry name" value="DAGK_acc"/>
    <property type="match status" value="1"/>
</dbReference>